<evidence type="ECO:0000256" key="3">
    <source>
        <dbReference type="ARBA" id="ARBA00023121"/>
    </source>
</evidence>
<dbReference type="GO" id="GO:0008526">
    <property type="term" value="F:phosphatidylinositol transfer activity"/>
    <property type="evidence" value="ECO:0000318"/>
    <property type="project" value="GO_Central"/>
</dbReference>
<dbReference type="InterPro" id="IPR023393">
    <property type="entry name" value="START-like_dom_sf"/>
</dbReference>
<dbReference type="Proteomes" id="UP000008144">
    <property type="component" value="Chromosome 10"/>
</dbReference>
<dbReference type="GeneTree" id="ENSGT00940000163128"/>
<dbReference type="PRINTS" id="PR00391">
    <property type="entry name" value="PITRANSFER"/>
</dbReference>
<feature type="domain" description="Phosphatidylinositol transfer protein N-terminal" evidence="11">
    <location>
        <begin position="2"/>
        <end position="245"/>
    </location>
</feature>
<comment type="function">
    <text evidence="6">Catalyzes the transfer of phosphatidylinositol (PI) and phosphatidic acid (PA) between membranes. Binds PA derived from the phospholipase D signaling pathway and among the cellular PA species, preferably binds to the C16:0/16:1 and C16:1/18:1 PA species.</text>
</comment>
<evidence type="ECO:0000313" key="13">
    <source>
        <dbReference type="Proteomes" id="UP000008144"/>
    </source>
</evidence>
<dbReference type="Ensembl" id="ENSCINT00000025629.2">
    <property type="protein sequence ID" value="ENSCINP00000025383.2"/>
    <property type="gene ID" value="ENSCING00000013931.2"/>
</dbReference>
<evidence type="ECO:0000256" key="4">
    <source>
        <dbReference type="ARBA" id="ARBA00024146"/>
    </source>
</evidence>
<dbReference type="Pfam" id="PF02121">
    <property type="entry name" value="IP_trans"/>
    <property type="match status" value="1"/>
</dbReference>
<keyword evidence="13" id="KW-1185">Reference proteome</keyword>
<comment type="catalytic activity">
    <reaction evidence="4">
        <text>a 1,2-diacyl-sn-glycero-3-phospho-(1D-myo-inositol)(in) = a 1,2-diacyl-sn-glycero-3-phospho-(1D-myo-inositol)(out)</text>
        <dbReference type="Rhea" id="RHEA:38691"/>
        <dbReference type="ChEBI" id="CHEBI:57880"/>
    </reaction>
    <physiologicalReaction direction="left-to-right" evidence="4">
        <dbReference type="Rhea" id="RHEA:38692"/>
    </physiologicalReaction>
</comment>
<dbReference type="InterPro" id="IPR001666">
    <property type="entry name" value="PI_transfer"/>
</dbReference>
<evidence type="ECO:0000256" key="7">
    <source>
        <dbReference type="ARBA" id="ARBA00061154"/>
    </source>
</evidence>
<evidence type="ECO:0000259" key="11">
    <source>
        <dbReference type="Pfam" id="PF02121"/>
    </source>
</evidence>
<dbReference type="PANTHER" id="PTHR10658:SF54">
    <property type="entry name" value="CYTOPLASMIC PHOSPHATIDYLINOSITOL TRANSFER PROTEIN 1"/>
    <property type="match status" value="1"/>
</dbReference>
<dbReference type="GO" id="GO:0035091">
    <property type="term" value="F:phosphatidylinositol binding"/>
    <property type="evidence" value="ECO:0000318"/>
    <property type="project" value="GO_Central"/>
</dbReference>
<dbReference type="PANTHER" id="PTHR10658">
    <property type="entry name" value="PHOSPHATIDYLINOSITOL TRANSFER PROTEIN"/>
    <property type="match status" value="1"/>
</dbReference>
<accession>F6PQ74</accession>
<keyword evidence="3" id="KW-0446">Lipid-binding</keyword>
<protein>
    <recommendedName>
        <fullName evidence="8">Cytoplasmic phosphatidylinositol transfer protein 1</fullName>
    </recommendedName>
    <alternativeName>
        <fullName evidence="9">Retinal degeneration B homolog beta</fullName>
    </alternativeName>
</protein>
<reference evidence="12" key="3">
    <citation type="submission" date="2025-08" db="UniProtKB">
        <authorList>
            <consortium name="Ensembl"/>
        </authorList>
    </citation>
    <scope>IDENTIFICATION</scope>
</reference>
<feature type="region of interest" description="Disordered" evidence="10">
    <location>
        <begin position="248"/>
        <end position="283"/>
    </location>
</feature>
<evidence type="ECO:0000256" key="6">
    <source>
        <dbReference type="ARBA" id="ARBA00055461"/>
    </source>
</evidence>
<evidence type="ECO:0000313" key="12">
    <source>
        <dbReference type="Ensembl" id="ENSCINP00000025383.2"/>
    </source>
</evidence>
<feature type="compositionally biased region" description="Polar residues" evidence="10">
    <location>
        <begin position="272"/>
        <end position="283"/>
    </location>
</feature>
<feature type="compositionally biased region" description="Low complexity" evidence="10">
    <location>
        <begin position="256"/>
        <end position="269"/>
    </location>
</feature>
<reference evidence="12" key="2">
    <citation type="journal article" date="2008" name="Genome Biol.">
        <title>Improved genome assembly and evidence-based global gene model set for the chordate Ciona intestinalis: new insight into intron and operon populations.</title>
        <authorList>
            <person name="Satou Y."/>
            <person name="Mineta K."/>
            <person name="Ogasawara M."/>
            <person name="Sasakura Y."/>
            <person name="Shoguchi E."/>
            <person name="Ueno K."/>
            <person name="Yamada L."/>
            <person name="Matsumoto J."/>
            <person name="Wasserscheid J."/>
            <person name="Dewar K."/>
            <person name="Wiley G.B."/>
            <person name="Macmil S.L."/>
            <person name="Roe B.A."/>
            <person name="Zeller R.W."/>
            <person name="Hastings K.E."/>
            <person name="Lemaire P."/>
            <person name="Lindquist E."/>
            <person name="Endo T."/>
            <person name="Hotta K."/>
            <person name="Inaba K."/>
        </authorList>
    </citation>
    <scope>NUCLEOTIDE SEQUENCE [LARGE SCALE GENOMIC DNA]</scope>
    <source>
        <strain evidence="12">wild type</strain>
    </source>
</reference>
<evidence type="ECO:0000256" key="1">
    <source>
        <dbReference type="ARBA" id="ARBA00022448"/>
    </source>
</evidence>
<comment type="catalytic activity">
    <reaction evidence="5">
        <text>a 1,2-diacyl-sn-glycero-3-phosphate(in) = a 1,2-diacyl-sn-glycero-3-phosphate(out)</text>
        <dbReference type="Rhea" id="RHEA:36435"/>
        <dbReference type="ChEBI" id="CHEBI:58608"/>
    </reaction>
    <physiologicalReaction direction="left-to-right" evidence="5">
        <dbReference type="Rhea" id="RHEA:36436"/>
    </physiologicalReaction>
</comment>
<dbReference type="HOGENOM" id="CLU_046509_2_0_1"/>
<organism evidence="12 13">
    <name type="scientific">Ciona intestinalis</name>
    <name type="common">Transparent sea squirt</name>
    <name type="synonym">Ascidia intestinalis</name>
    <dbReference type="NCBI Taxonomy" id="7719"/>
    <lineage>
        <taxon>Eukaryota</taxon>
        <taxon>Metazoa</taxon>
        <taxon>Chordata</taxon>
        <taxon>Tunicata</taxon>
        <taxon>Ascidiacea</taxon>
        <taxon>Phlebobranchia</taxon>
        <taxon>Cionidae</taxon>
        <taxon>Ciona</taxon>
    </lineage>
</organism>
<keyword evidence="1" id="KW-0813">Transport</keyword>
<dbReference type="GO" id="GO:0005737">
    <property type="term" value="C:cytoplasm"/>
    <property type="evidence" value="ECO:0000318"/>
    <property type="project" value="GO_Central"/>
</dbReference>
<dbReference type="CDD" id="cd08890">
    <property type="entry name" value="SRPBCC_PITPNC1_like"/>
    <property type="match status" value="1"/>
</dbReference>
<sequence length="283" mass="33298">AMLLKEYRICMPLSVEEYQRGQLYMINRHSNEQSESGEGVEVIKNEPVYTEENGDGQFTEKRIHLNNRLPNWARSFVPSIYVTEKAWNYYPYTITEYTCPWLPRLHIHIETRYENNNGHNNDVSKEIDPKEFTKREVIHLDLAYDKVPDKHYKADEDCTKFKSIKTGRGPLKPNWRESHSPIMCSYKLVQVKFEVWGMQTKVESYIHKVVRDVLLLAHRQAFAWIDTWYDMTFDNIRRYESEIQEKTNAKVKSETSHFPSTPTSPTIPSVQLPGTSKTKAWGT</sequence>
<evidence type="ECO:0000256" key="10">
    <source>
        <dbReference type="SAM" id="MobiDB-lite"/>
    </source>
</evidence>
<evidence type="ECO:0000256" key="5">
    <source>
        <dbReference type="ARBA" id="ARBA00051611"/>
    </source>
</evidence>
<dbReference type="SUPFAM" id="SSF55961">
    <property type="entry name" value="Bet v1-like"/>
    <property type="match status" value="1"/>
</dbReference>
<dbReference type="OMA" id="VENRPCE"/>
<dbReference type="InParanoid" id="F6PQ74"/>
<dbReference type="FunFam" id="3.30.530.20:FF:000011">
    <property type="entry name" value="cytoplasmic phosphatidylinositol transfer protein 1 isoform X2"/>
    <property type="match status" value="1"/>
</dbReference>
<dbReference type="EMBL" id="EAAA01000612">
    <property type="status" value="NOT_ANNOTATED_CDS"/>
    <property type="molecule type" value="Genomic_DNA"/>
</dbReference>
<proteinExistence type="inferred from homology"/>
<dbReference type="AlphaFoldDB" id="F6PQ74"/>
<keyword evidence="2" id="KW-0445">Lipid transport</keyword>
<evidence type="ECO:0000256" key="9">
    <source>
        <dbReference type="ARBA" id="ARBA00082927"/>
    </source>
</evidence>
<dbReference type="STRING" id="7719.ENSCINP00000025383"/>
<comment type="similarity">
    <text evidence="7">Belongs to the PtdIns transfer protein family. PI transfer class IIB subfamily.</text>
</comment>
<reference evidence="12" key="4">
    <citation type="submission" date="2025-09" db="UniProtKB">
        <authorList>
            <consortium name="Ensembl"/>
        </authorList>
    </citation>
    <scope>IDENTIFICATION</scope>
</reference>
<reference evidence="13" key="1">
    <citation type="journal article" date="2002" name="Science">
        <title>The draft genome of Ciona intestinalis: insights into chordate and vertebrate origins.</title>
        <authorList>
            <person name="Dehal P."/>
            <person name="Satou Y."/>
            <person name="Campbell R.K."/>
            <person name="Chapman J."/>
            <person name="Degnan B."/>
            <person name="De Tomaso A."/>
            <person name="Davidson B."/>
            <person name="Di Gregorio A."/>
            <person name="Gelpke M."/>
            <person name="Goodstein D.M."/>
            <person name="Harafuji N."/>
            <person name="Hastings K.E."/>
            <person name="Ho I."/>
            <person name="Hotta K."/>
            <person name="Huang W."/>
            <person name="Kawashima T."/>
            <person name="Lemaire P."/>
            <person name="Martinez D."/>
            <person name="Meinertzhagen I.A."/>
            <person name="Necula S."/>
            <person name="Nonaka M."/>
            <person name="Putnam N."/>
            <person name="Rash S."/>
            <person name="Saiga H."/>
            <person name="Satake M."/>
            <person name="Terry A."/>
            <person name="Yamada L."/>
            <person name="Wang H.G."/>
            <person name="Awazu S."/>
            <person name="Azumi K."/>
            <person name="Boore J."/>
            <person name="Branno M."/>
            <person name="Chin-Bow S."/>
            <person name="DeSantis R."/>
            <person name="Doyle S."/>
            <person name="Francino P."/>
            <person name="Keys D.N."/>
            <person name="Haga S."/>
            <person name="Hayashi H."/>
            <person name="Hino K."/>
            <person name="Imai K.S."/>
            <person name="Inaba K."/>
            <person name="Kano S."/>
            <person name="Kobayashi K."/>
            <person name="Kobayashi M."/>
            <person name="Lee B.I."/>
            <person name="Makabe K.W."/>
            <person name="Manohar C."/>
            <person name="Matassi G."/>
            <person name="Medina M."/>
            <person name="Mochizuki Y."/>
            <person name="Mount S."/>
            <person name="Morishita T."/>
            <person name="Miura S."/>
            <person name="Nakayama A."/>
            <person name="Nishizaka S."/>
            <person name="Nomoto H."/>
            <person name="Ohta F."/>
            <person name="Oishi K."/>
            <person name="Rigoutsos I."/>
            <person name="Sano M."/>
            <person name="Sasaki A."/>
            <person name="Sasakura Y."/>
            <person name="Shoguchi E."/>
            <person name="Shin-i T."/>
            <person name="Spagnuolo A."/>
            <person name="Stainier D."/>
            <person name="Suzuki M.M."/>
            <person name="Tassy O."/>
            <person name="Takatori N."/>
            <person name="Tokuoka M."/>
            <person name="Yagi K."/>
            <person name="Yoshizaki F."/>
            <person name="Wada S."/>
            <person name="Zhang C."/>
            <person name="Hyatt P.D."/>
            <person name="Larimer F."/>
            <person name="Detter C."/>
            <person name="Doggett N."/>
            <person name="Glavina T."/>
            <person name="Hawkins T."/>
            <person name="Richardson P."/>
            <person name="Lucas S."/>
            <person name="Kohara Y."/>
            <person name="Levine M."/>
            <person name="Satoh N."/>
            <person name="Rokhsar D.S."/>
        </authorList>
    </citation>
    <scope>NUCLEOTIDE SEQUENCE [LARGE SCALE GENOMIC DNA]</scope>
</reference>
<dbReference type="InterPro" id="IPR055261">
    <property type="entry name" value="PI_transfer_N"/>
</dbReference>
<dbReference type="GO" id="GO:0005634">
    <property type="term" value="C:nucleus"/>
    <property type="evidence" value="ECO:0007669"/>
    <property type="project" value="UniProtKB-ARBA"/>
</dbReference>
<evidence type="ECO:0000256" key="2">
    <source>
        <dbReference type="ARBA" id="ARBA00023055"/>
    </source>
</evidence>
<name>F6PQ74_CIOIN</name>
<evidence type="ECO:0000256" key="8">
    <source>
        <dbReference type="ARBA" id="ARBA00068698"/>
    </source>
</evidence>
<dbReference type="Gene3D" id="3.30.530.20">
    <property type="match status" value="1"/>
</dbReference>